<evidence type="ECO:0000256" key="2">
    <source>
        <dbReference type="SAM" id="Phobius"/>
    </source>
</evidence>
<dbReference type="HOGENOM" id="CLU_1930571_0_0_1"/>
<reference evidence="4" key="2">
    <citation type="submission" date="2013-12" db="EMBL/GenBank/DDBJ databases">
        <authorList>
            <person name="Yu Y."/>
            <person name="Lee S."/>
            <person name="de Baynast K."/>
            <person name="Wissotski M."/>
            <person name="Liu L."/>
            <person name="Talag J."/>
            <person name="Goicoechea J."/>
            <person name="Angelova A."/>
            <person name="Jetty R."/>
            <person name="Kudrna D."/>
            <person name="Golser W."/>
            <person name="Rivera L."/>
            <person name="Zhang J."/>
            <person name="Wing R."/>
        </authorList>
    </citation>
    <scope>NUCLEOTIDE SEQUENCE</scope>
</reference>
<dbReference type="Proteomes" id="UP000032180">
    <property type="component" value="Chromosome 1"/>
</dbReference>
<keyword evidence="4" id="KW-1185">Reference proteome</keyword>
<accession>A0A0D9V8V7</accession>
<feature type="transmembrane region" description="Helical" evidence="2">
    <location>
        <begin position="99"/>
        <end position="124"/>
    </location>
</feature>
<protein>
    <submittedName>
        <fullName evidence="3">Uncharacterized protein</fullName>
    </submittedName>
</protein>
<keyword evidence="2" id="KW-0472">Membrane</keyword>
<keyword evidence="2" id="KW-1133">Transmembrane helix</keyword>
<evidence type="ECO:0000313" key="4">
    <source>
        <dbReference type="Proteomes" id="UP000032180"/>
    </source>
</evidence>
<name>A0A0D9V8V7_9ORYZ</name>
<evidence type="ECO:0000256" key="1">
    <source>
        <dbReference type="SAM" id="MobiDB-lite"/>
    </source>
</evidence>
<reference evidence="3 4" key="1">
    <citation type="submission" date="2012-08" db="EMBL/GenBank/DDBJ databases">
        <title>Oryza genome evolution.</title>
        <authorList>
            <person name="Wing R.A."/>
        </authorList>
    </citation>
    <scope>NUCLEOTIDE SEQUENCE</scope>
</reference>
<keyword evidence="2" id="KW-0812">Transmembrane</keyword>
<proteinExistence type="predicted"/>
<reference evidence="3" key="3">
    <citation type="submission" date="2015-04" db="UniProtKB">
        <authorList>
            <consortium name="EnsemblPlants"/>
        </authorList>
    </citation>
    <scope>IDENTIFICATION</scope>
</reference>
<organism evidence="3 4">
    <name type="scientific">Leersia perrieri</name>
    <dbReference type="NCBI Taxonomy" id="77586"/>
    <lineage>
        <taxon>Eukaryota</taxon>
        <taxon>Viridiplantae</taxon>
        <taxon>Streptophyta</taxon>
        <taxon>Embryophyta</taxon>
        <taxon>Tracheophyta</taxon>
        <taxon>Spermatophyta</taxon>
        <taxon>Magnoliopsida</taxon>
        <taxon>Liliopsida</taxon>
        <taxon>Poales</taxon>
        <taxon>Poaceae</taxon>
        <taxon>BOP clade</taxon>
        <taxon>Oryzoideae</taxon>
        <taxon>Oryzeae</taxon>
        <taxon>Oryzinae</taxon>
        <taxon>Leersia</taxon>
    </lineage>
</organism>
<feature type="compositionally biased region" description="Basic and acidic residues" evidence="1">
    <location>
        <begin position="82"/>
        <end position="91"/>
    </location>
</feature>
<dbReference type="AlphaFoldDB" id="A0A0D9V8V7"/>
<dbReference type="EnsemblPlants" id="LPERR01G34640.1">
    <property type="protein sequence ID" value="LPERR01G34640.1"/>
    <property type="gene ID" value="LPERR01G34640"/>
</dbReference>
<dbReference type="Gramene" id="LPERR01G34640.1">
    <property type="protein sequence ID" value="LPERR01G34640.1"/>
    <property type="gene ID" value="LPERR01G34640"/>
</dbReference>
<evidence type="ECO:0000313" key="3">
    <source>
        <dbReference type="EnsemblPlants" id="LPERR01G34640.1"/>
    </source>
</evidence>
<sequence>MPSIERAPAPALSTFSIHRHEADKEKELSGLRVNARPAVVVVVSRDHRSARAALVIDELKATNKMPLRRMEEGRGGYPLLEPRQEHDDGRRPTPFLTNFTRGVIIGIEIMLMAILIIGDFPGIFVRLPPDY</sequence>
<feature type="region of interest" description="Disordered" evidence="1">
    <location>
        <begin position="71"/>
        <end position="93"/>
    </location>
</feature>